<feature type="signal peptide" evidence="2">
    <location>
        <begin position="1"/>
        <end position="33"/>
    </location>
</feature>
<organism evidence="4 5">
    <name type="scientific">Paenibacillus montaniterrae</name>
    <dbReference type="NCBI Taxonomy" id="429341"/>
    <lineage>
        <taxon>Bacteria</taxon>
        <taxon>Bacillati</taxon>
        <taxon>Bacillota</taxon>
        <taxon>Bacilli</taxon>
        <taxon>Bacillales</taxon>
        <taxon>Paenibacillaceae</taxon>
        <taxon>Paenibacillus</taxon>
    </lineage>
</organism>
<feature type="region of interest" description="Disordered" evidence="1">
    <location>
        <begin position="671"/>
        <end position="704"/>
    </location>
</feature>
<dbReference type="Gene3D" id="3.30.457.10">
    <property type="entry name" value="Copper amine oxidase-like, N-terminal domain"/>
    <property type="match status" value="1"/>
</dbReference>
<protein>
    <submittedName>
        <fullName evidence="4">Copper amine oxidase-like protein</fullName>
    </submittedName>
</protein>
<feature type="chain" id="PRO_5038337813" evidence="2">
    <location>
        <begin position="34"/>
        <end position="704"/>
    </location>
</feature>
<evidence type="ECO:0000256" key="2">
    <source>
        <dbReference type="SAM" id="SignalP"/>
    </source>
</evidence>
<dbReference type="EMBL" id="BOSE01000011">
    <property type="protein sequence ID" value="GIP18956.1"/>
    <property type="molecule type" value="Genomic_DNA"/>
</dbReference>
<sequence>MKPLFKVLAASVATLSITAAPLANLPYSSQAQAAQAQTVSTQQQAQLIGKDRFQFTRNSNIFYVNGVASTSDENVAVVKGATYVQLKSIATAYGFKLSYNSATKESVAAYGNLKISFKQNESTMKVNGKSVKTGGKVFSQNGNLMVPLRAWADATGSTLQANGIHLSLSWNTQPKAVFTVNEKQIIAGETTVTTKDQASSSLGFKIVEEKWEGLEKVYSEPGQYTISRSVKDSRGIWSEPYQVTITVEKPNTPPVAEFTTEKSTYKIGEPVYYTNKSHDDGKIVRNTWTGNEPAFFKAGTYTIKLEVQDDRGATSQVEKQITVTDEVMYTKEQFYLNFASQGDKIPIDSSFSLSVPTVTYGIESEDMTAVRTNSPEQLQGPAIDYSDSIAGAVRFNIHKQNISDKPLELHLVATNEGDTATTVSKNRFSFAGPATYVSQSGKTAASRFLEELLAPLEPESITLQPGESVELITGVPAISAGKTLTIFGEYYSPSPIRYTLVVTEKNGDGIASLDTLTQSEHDGKHIRGTFSGGNREIIVDKLLGETGAEKLVLGDKTQVYDKLLTGVDAVTGEEIINYGNGGTVYNMTFNIAPHTAVLLNPRGGHYGGAFIVNEKIVQITNNSILKGQEEAAFLYRSGNFQESISISYVVAPGSNMPLHLLFVPVPSLNAEEDNAAATNEAEQQEQAEQTANQEQAVGQEQTQQ</sequence>
<evidence type="ECO:0000256" key="1">
    <source>
        <dbReference type="SAM" id="MobiDB-lite"/>
    </source>
</evidence>
<keyword evidence="2" id="KW-0732">Signal</keyword>
<keyword evidence="5" id="KW-1185">Reference proteome</keyword>
<dbReference type="Proteomes" id="UP000683139">
    <property type="component" value="Unassembled WGS sequence"/>
</dbReference>
<dbReference type="Pfam" id="PF07833">
    <property type="entry name" value="Cu_amine_oxidN1"/>
    <property type="match status" value="1"/>
</dbReference>
<feature type="domain" description="Copper amine oxidase-like N-terminal" evidence="3">
    <location>
        <begin position="63"/>
        <end position="163"/>
    </location>
</feature>
<dbReference type="InterPro" id="IPR012854">
    <property type="entry name" value="Cu_amine_oxidase-like_N"/>
</dbReference>
<dbReference type="AlphaFoldDB" id="A0A919YXD5"/>
<gene>
    <name evidence="4" type="ORF">J40TS1_45980</name>
</gene>
<name>A0A919YXD5_9BACL</name>
<evidence type="ECO:0000313" key="4">
    <source>
        <dbReference type="EMBL" id="GIP18956.1"/>
    </source>
</evidence>
<dbReference type="SUPFAM" id="SSF49299">
    <property type="entry name" value="PKD domain"/>
    <property type="match status" value="1"/>
</dbReference>
<reference evidence="4" key="1">
    <citation type="submission" date="2021-03" db="EMBL/GenBank/DDBJ databases">
        <title>Antimicrobial resistance genes in bacteria isolated from Japanese honey, and their potential for conferring macrolide and lincosamide resistance in the American foulbrood pathogen Paenibacillus larvae.</title>
        <authorList>
            <person name="Okamoto M."/>
            <person name="Kumagai M."/>
            <person name="Kanamori H."/>
            <person name="Takamatsu D."/>
        </authorList>
    </citation>
    <scope>NUCLEOTIDE SEQUENCE</scope>
    <source>
        <strain evidence="4">J40TS1</strain>
    </source>
</reference>
<evidence type="ECO:0000259" key="3">
    <source>
        <dbReference type="Pfam" id="PF07833"/>
    </source>
</evidence>
<comment type="caution">
    <text evidence="4">The sequence shown here is derived from an EMBL/GenBank/DDBJ whole genome shotgun (WGS) entry which is preliminary data.</text>
</comment>
<feature type="compositionally biased region" description="Low complexity" evidence="1">
    <location>
        <begin position="675"/>
        <end position="704"/>
    </location>
</feature>
<dbReference type="InterPro" id="IPR035986">
    <property type="entry name" value="PKD_dom_sf"/>
</dbReference>
<accession>A0A919YXD5</accession>
<dbReference type="InterPro" id="IPR013783">
    <property type="entry name" value="Ig-like_fold"/>
</dbReference>
<proteinExistence type="predicted"/>
<dbReference type="SUPFAM" id="SSF55383">
    <property type="entry name" value="Copper amine oxidase, domain N"/>
    <property type="match status" value="2"/>
</dbReference>
<evidence type="ECO:0000313" key="5">
    <source>
        <dbReference type="Proteomes" id="UP000683139"/>
    </source>
</evidence>
<dbReference type="Gene3D" id="2.60.40.10">
    <property type="entry name" value="Immunoglobulins"/>
    <property type="match status" value="1"/>
</dbReference>
<dbReference type="RefSeq" id="WP_213519612.1">
    <property type="nucleotide sequence ID" value="NZ_BOSE01000011.1"/>
</dbReference>
<dbReference type="InterPro" id="IPR036582">
    <property type="entry name" value="Mao_N_sf"/>
</dbReference>